<feature type="signal peptide" evidence="1">
    <location>
        <begin position="1"/>
        <end position="21"/>
    </location>
</feature>
<keyword evidence="4" id="KW-1185">Reference proteome</keyword>
<accession>A0A1M6BX76</accession>
<name>A0A1M6BX76_9RHOB</name>
<dbReference type="PANTHER" id="PTHR10900:SF77">
    <property type="entry name" value="FI19380P1"/>
    <property type="match status" value="1"/>
</dbReference>
<dbReference type="Proteomes" id="UP000184292">
    <property type="component" value="Unassembled WGS sequence"/>
</dbReference>
<dbReference type="PROSITE" id="PS50213">
    <property type="entry name" value="FAS1"/>
    <property type="match status" value="1"/>
</dbReference>
<keyword evidence="1" id="KW-0732">Signal</keyword>
<dbReference type="InterPro" id="IPR000782">
    <property type="entry name" value="FAS1_domain"/>
</dbReference>
<proteinExistence type="predicted"/>
<dbReference type="RefSeq" id="WP_073326625.1">
    <property type="nucleotide sequence ID" value="NZ_FQYO01000002.1"/>
</dbReference>
<dbReference type="Pfam" id="PF02469">
    <property type="entry name" value="Fasciclin"/>
    <property type="match status" value="1"/>
</dbReference>
<evidence type="ECO:0000313" key="3">
    <source>
        <dbReference type="EMBL" id="SHI53104.1"/>
    </source>
</evidence>
<evidence type="ECO:0000259" key="2">
    <source>
        <dbReference type="PROSITE" id="PS50213"/>
    </source>
</evidence>
<dbReference type="GO" id="GO:0005615">
    <property type="term" value="C:extracellular space"/>
    <property type="evidence" value="ECO:0007669"/>
    <property type="project" value="TreeGrafter"/>
</dbReference>
<gene>
    <name evidence="3" type="ORF">SAMN05444417_0886</name>
</gene>
<feature type="domain" description="FAS1" evidence="2">
    <location>
        <begin position="25"/>
        <end position="167"/>
    </location>
</feature>
<dbReference type="EMBL" id="FQYO01000002">
    <property type="protein sequence ID" value="SHI53104.1"/>
    <property type="molecule type" value="Genomic_DNA"/>
</dbReference>
<dbReference type="AlphaFoldDB" id="A0A1M6BX76"/>
<dbReference type="SMART" id="SM00554">
    <property type="entry name" value="FAS1"/>
    <property type="match status" value="1"/>
</dbReference>
<dbReference type="FunFam" id="2.30.180.10:FF:000032">
    <property type="entry name" value="Fasciclin domain-containing protein, putative"/>
    <property type="match status" value="1"/>
</dbReference>
<sequence length="171" mass="17244">MIRTFATSATLAVALGSAALAQDSEMTIVETAQATEDLSTLVTAVEAAGLVETLNGEGPFTVFAPTNAAFDALPEGTLDSLLADPETLGTILQCHVVEGEVMADALVGMIEDDGGEHAVPTLGGCELTAALDGENVTLTDENGTTVTVTMADVAASNGVVHVIDGVVQPAM</sequence>
<dbReference type="STRING" id="1447782.SAMN05444417_0886"/>
<dbReference type="Gene3D" id="2.30.180.10">
    <property type="entry name" value="FAS1 domain"/>
    <property type="match status" value="1"/>
</dbReference>
<dbReference type="InterPro" id="IPR050904">
    <property type="entry name" value="Adhesion/Biosynth-related"/>
</dbReference>
<evidence type="ECO:0000256" key="1">
    <source>
        <dbReference type="SAM" id="SignalP"/>
    </source>
</evidence>
<dbReference type="InterPro" id="IPR036378">
    <property type="entry name" value="FAS1_dom_sf"/>
</dbReference>
<dbReference type="SUPFAM" id="SSF82153">
    <property type="entry name" value="FAS1 domain"/>
    <property type="match status" value="1"/>
</dbReference>
<protein>
    <submittedName>
        <fullName evidence="3">Uncaracterized surface protein containing fasciclin (FAS1) repeats</fullName>
    </submittedName>
</protein>
<organism evidence="3 4">
    <name type="scientific">Wenxinia saemankumensis</name>
    <dbReference type="NCBI Taxonomy" id="1447782"/>
    <lineage>
        <taxon>Bacteria</taxon>
        <taxon>Pseudomonadati</taxon>
        <taxon>Pseudomonadota</taxon>
        <taxon>Alphaproteobacteria</taxon>
        <taxon>Rhodobacterales</taxon>
        <taxon>Roseobacteraceae</taxon>
        <taxon>Wenxinia</taxon>
    </lineage>
</organism>
<evidence type="ECO:0000313" key="4">
    <source>
        <dbReference type="Proteomes" id="UP000184292"/>
    </source>
</evidence>
<reference evidence="3 4" key="1">
    <citation type="submission" date="2016-11" db="EMBL/GenBank/DDBJ databases">
        <authorList>
            <person name="Jaros S."/>
            <person name="Januszkiewicz K."/>
            <person name="Wedrychowicz H."/>
        </authorList>
    </citation>
    <scope>NUCLEOTIDE SEQUENCE [LARGE SCALE GENOMIC DNA]</scope>
    <source>
        <strain evidence="3 4">DSM 100565</strain>
    </source>
</reference>
<dbReference type="PANTHER" id="PTHR10900">
    <property type="entry name" value="PERIOSTIN-RELATED"/>
    <property type="match status" value="1"/>
</dbReference>
<feature type="chain" id="PRO_5012861535" evidence="1">
    <location>
        <begin position="22"/>
        <end position="171"/>
    </location>
</feature>
<dbReference type="OrthoDB" id="9800666at2"/>